<keyword evidence="2" id="KW-1133">Transmembrane helix</keyword>
<evidence type="ECO:0000313" key="3">
    <source>
        <dbReference type="EMBL" id="EFN84467.1"/>
    </source>
</evidence>
<evidence type="ECO:0000313" key="4">
    <source>
        <dbReference type="Proteomes" id="UP000008237"/>
    </source>
</evidence>
<reference evidence="3 4" key="1">
    <citation type="journal article" date="2010" name="Science">
        <title>Genomic comparison of the ants Camponotus floridanus and Harpegnathos saltator.</title>
        <authorList>
            <person name="Bonasio R."/>
            <person name="Zhang G."/>
            <person name="Ye C."/>
            <person name="Mutti N.S."/>
            <person name="Fang X."/>
            <person name="Qin N."/>
            <person name="Donahue G."/>
            <person name="Yang P."/>
            <person name="Li Q."/>
            <person name="Li C."/>
            <person name="Zhang P."/>
            <person name="Huang Z."/>
            <person name="Berger S.L."/>
            <person name="Reinberg D."/>
            <person name="Wang J."/>
            <person name="Liebig J."/>
        </authorList>
    </citation>
    <scope>NUCLEOTIDE SEQUENCE [LARGE SCALE GENOMIC DNA]</scope>
    <source>
        <strain evidence="3 4">R22 G/1</strain>
    </source>
</reference>
<feature type="transmembrane region" description="Helical" evidence="2">
    <location>
        <begin position="43"/>
        <end position="63"/>
    </location>
</feature>
<keyword evidence="2" id="KW-0472">Membrane</keyword>
<protein>
    <submittedName>
        <fullName evidence="3">Uncharacterized protein</fullName>
    </submittedName>
</protein>
<dbReference type="AlphaFoldDB" id="E2BIM0"/>
<organism evidence="4">
    <name type="scientific">Harpegnathos saltator</name>
    <name type="common">Jerdon's jumping ant</name>
    <dbReference type="NCBI Taxonomy" id="610380"/>
    <lineage>
        <taxon>Eukaryota</taxon>
        <taxon>Metazoa</taxon>
        <taxon>Ecdysozoa</taxon>
        <taxon>Arthropoda</taxon>
        <taxon>Hexapoda</taxon>
        <taxon>Insecta</taxon>
        <taxon>Pterygota</taxon>
        <taxon>Neoptera</taxon>
        <taxon>Endopterygota</taxon>
        <taxon>Hymenoptera</taxon>
        <taxon>Apocrita</taxon>
        <taxon>Aculeata</taxon>
        <taxon>Formicoidea</taxon>
        <taxon>Formicidae</taxon>
        <taxon>Ponerinae</taxon>
        <taxon>Ponerini</taxon>
        <taxon>Harpegnathos</taxon>
    </lineage>
</organism>
<accession>E2BIM0</accession>
<gene>
    <name evidence="3" type="ORF">EAI_13157</name>
</gene>
<dbReference type="EMBL" id="GL448516">
    <property type="protein sequence ID" value="EFN84467.1"/>
    <property type="molecule type" value="Genomic_DNA"/>
</dbReference>
<name>E2BIM0_HARSA</name>
<keyword evidence="4" id="KW-1185">Reference proteome</keyword>
<sequence>MADLQQQQQDEQLFALNEEGSCPSHFFDVATSVGAASPSFSTVTATAVTAVATVVVVDAVLLAPRNFSKRTSSQARIIFSQASGHRNRRDDDDDDDDNPSRPSFDSPSSAVIATAAAAAAAPFTSTDETGIYGAQGE</sequence>
<dbReference type="Proteomes" id="UP000008237">
    <property type="component" value="Unassembled WGS sequence"/>
</dbReference>
<feature type="compositionally biased region" description="Low complexity" evidence="1">
    <location>
        <begin position="100"/>
        <end position="109"/>
    </location>
</feature>
<proteinExistence type="predicted"/>
<feature type="region of interest" description="Disordered" evidence="1">
    <location>
        <begin position="78"/>
        <end position="109"/>
    </location>
</feature>
<evidence type="ECO:0000256" key="1">
    <source>
        <dbReference type="SAM" id="MobiDB-lite"/>
    </source>
</evidence>
<evidence type="ECO:0000256" key="2">
    <source>
        <dbReference type="SAM" id="Phobius"/>
    </source>
</evidence>
<keyword evidence="2" id="KW-0812">Transmembrane</keyword>
<dbReference type="InParanoid" id="E2BIM0"/>